<dbReference type="GO" id="GO:0010043">
    <property type="term" value="P:response to zinc ion"/>
    <property type="evidence" value="ECO:0007669"/>
    <property type="project" value="TreeGrafter"/>
</dbReference>
<keyword evidence="5 8" id="KW-0812">Transmembrane</keyword>
<dbReference type="Proteomes" id="UP000757890">
    <property type="component" value="Unassembled WGS sequence"/>
</dbReference>
<name>A0A930B8R3_9FIRM</name>
<reference evidence="10" key="1">
    <citation type="submission" date="2020-04" db="EMBL/GenBank/DDBJ databases">
        <title>Deep metagenomics examines the oral microbiome during advanced dental caries in children, revealing novel taxa and co-occurrences with host molecules.</title>
        <authorList>
            <person name="Baker J.L."/>
            <person name="Morton J.T."/>
            <person name="Dinis M."/>
            <person name="Alvarez R."/>
            <person name="Tran N.C."/>
            <person name="Knight R."/>
            <person name="Edlund A."/>
        </authorList>
    </citation>
    <scope>NUCLEOTIDE SEQUENCE</scope>
    <source>
        <strain evidence="10">JCVI_32_bin.14</strain>
    </source>
</reference>
<dbReference type="GO" id="GO:0055085">
    <property type="term" value="P:transmembrane transport"/>
    <property type="evidence" value="ECO:0007669"/>
    <property type="project" value="InterPro"/>
</dbReference>
<keyword evidence="6 9" id="KW-1133">Transmembrane helix</keyword>
<dbReference type="AlphaFoldDB" id="A0A930B8R3"/>
<dbReference type="SUPFAM" id="SSF81345">
    <property type="entry name" value="ABC transporter involved in vitamin B12 uptake, BtuC"/>
    <property type="match status" value="1"/>
</dbReference>
<keyword evidence="3 8" id="KW-0813">Transport</keyword>
<sequence>MNSFAEILLIAIFMSAACALPGNFLVLRRMSMLTDAISHTVLLGIVLAFLAVGSLDSPFLIIGASLMGVLTVWLIELLYQSRLVASDSAIGLIFPLLFSIAVILVTRYAGNVHLDTDCILLGELAFAPFDRLIINGMDLGAKGLYTGGAVLVLSIAVISLFYKEIKLATFDSVLAGVLGFSPAVIHYGLMSLVSLVAVTSFQSIGSILVIAFMIIPAMTAALWTRTLSRRLVLSCLLGTAGAVLGIIGAIVSDSSLAGMMAAVLGIFFIVSLIFAPATGILAAFRQRKKQRFAFGRETLLQHLLFHAGTKEESRENALSTLSVHMKWPENFTRQVCRSLLKDGYITKRNGLLLPTEQGKAHNLFYRENVRA</sequence>
<accession>A0A930B8R3</accession>
<comment type="similarity">
    <text evidence="2 8">Belongs to the ABC-3 integral membrane protein family.</text>
</comment>
<evidence type="ECO:0000256" key="4">
    <source>
        <dbReference type="ARBA" id="ARBA00022475"/>
    </source>
</evidence>
<comment type="caution">
    <text evidence="10">The sequence shown here is derived from an EMBL/GenBank/DDBJ whole genome shotgun (WGS) entry which is preliminary data.</text>
</comment>
<evidence type="ECO:0000256" key="7">
    <source>
        <dbReference type="ARBA" id="ARBA00023136"/>
    </source>
</evidence>
<dbReference type="EMBL" id="JABZMK010000036">
    <property type="protein sequence ID" value="MBF1129609.1"/>
    <property type="molecule type" value="Genomic_DNA"/>
</dbReference>
<evidence type="ECO:0000313" key="11">
    <source>
        <dbReference type="Proteomes" id="UP000757890"/>
    </source>
</evidence>
<evidence type="ECO:0000313" key="10">
    <source>
        <dbReference type="EMBL" id="MBF1129609.1"/>
    </source>
</evidence>
<evidence type="ECO:0000256" key="2">
    <source>
        <dbReference type="ARBA" id="ARBA00008034"/>
    </source>
</evidence>
<dbReference type="CDD" id="cd06550">
    <property type="entry name" value="TM_ABC_iron-siderophores_like"/>
    <property type="match status" value="1"/>
</dbReference>
<feature type="transmembrane region" description="Helical" evidence="9">
    <location>
        <begin position="204"/>
        <end position="224"/>
    </location>
</feature>
<dbReference type="InterPro" id="IPR037294">
    <property type="entry name" value="ABC_BtuC-like"/>
</dbReference>
<evidence type="ECO:0000256" key="5">
    <source>
        <dbReference type="ARBA" id="ARBA00022692"/>
    </source>
</evidence>
<gene>
    <name evidence="10" type="ORF">HXL70_06140</name>
</gene>
<dbReference type="InterPro" id="IPR001626">
    <property type="entry name" value="ABC_TroCD"/>
</dbReference>
<comment type="subcellular location">
    <subcellularLocation>
        <location evidence="1 8">Cell membrane</location>
        <topology evidence="1 8">Multi-pass membrane protein</topology>
    </subcellularLocation>
</comment>
<keyword evidence="7 9" id="KW-0472">Membrane</keyword>
<protein>
    <submittedName>
        <fullName evidence="10">Metal ABC transporter permease</fullName>
    </submittedName>
</protein>
<evidence type="ECO:0000256" key="6">
    <source>
        <dbReference type="ARBA" id="ARBA00022989"/>
    </source>
</evidence>
<feature type="transmembrane region" description="Helical" evidence="9">
    <location>
        <begin position="144"/>
        <end position="162"/>
    </location>
</feature>
<feature type="transmembrane region" description="Helical" evidence="9">
    <location>
        <begin position="257"/>
        <end position="284"/>
    </location>
</feature>
<dbReference type="GO" id="GO:0043190">
    <property type="term" value="C:ATP-binding cassette (ABC) transporter complex"/>
    <property type="evidence" value="ECO:0007669"/>
    <property type="project" value="InterPro"/>
</dbReference>
<dbReference type="PANTHER" id="PTHR30477:SF8">
    <property type="entry name" value="METAL TRANSPORT SYSTEM MEMBRANE PROTEIN CT_070-RELATED"/>
    <property type="match status" value="1"/>
</dbReference>
<feature type="transmembrane region" description="Helical" evidence="9">
    <location>
        <begin position="33"/>
        <end position="53"/>
    </location>
</feature>
<feature type="transmembrane region" description="Helical" evidence="9">
    <location>
        <begin position="6"/>
        <end position="26"/>
    </location>
</feature>
<dbReference type="PANTHER" id="PTHR30477">
    <property type="entry name" value="ABC-TRANSPORTER METAL-BINDING PROTEIN"/>
    <property type="match status" value="1"/>
</dbReference>
<proteinExistence type="inferred from homology"/>
<dbReference type="Pfam" id="PF00950">
    <property type="entry name" value="ABC-3"/>
    <property type="match status" value="1"/>
</dbReference>
<feature type="transmembrane region" description="Helical" evidence="9">
    <location>
        <begin position="91"/>
        <end position="110"/>
    </location>
</feature>
<feature type="transmembrane region" description="Helical" evidence="9">
    <location>
        <begin position="174"/>
        <end position="198"/>
    </location>
</feature>
<organism evidence="10 11">
    <name type="scientific">Dialister invisus</name>
    <dbReference type="NCBI Taxonomy" id="218538"/>
    <lineage>
        <taxon>Bacteria</taxon>
        <taxon>Bacillati</taxon>
        <taxon>Bacillota</taxon>
        <taxon>Negativicutes</taxon>
        <taxon>Veillonellales</taxon>
        <taxon>Veillonellaceae</taxon>
        <taxon>Dialister</taxon>
    </lineage>
</organism>
<feature type="transmembrane region" description="Helical" evidence="9">
    <location>
        <begin position="231"/>
        <end position="251"/>
    </location>
</feature>
<evidence type="ECO:0000256" key="8">
    <source>
        <dbReference type="RuleBase" id="RU003943"/>
    </source>
</evidence>
<keyword evidence="4" id="KW-1003">Cell membrane</keyword>
<feature type="transmembrane region" description="Helical" evidence="9">
    <location>
        <begin position="59"/>
        <end position="79"/>
    </location>
</feature>
<evidence type="ECO:0000256" key="1">
    <source>
        <dbReference type="ARBA" id="ARBA00004651"/>
    </source>
</evidence>
<dbReference type="Gene3D" id="1.10.3470.10">
    <property type="entry name" value="ABC transporter involved in vitamin B12 uptake, BtuC"/>
    <property type="match status" value="1"/>
</dbReference>
<evidence type="ECO:0000256" key="3">
    <source>
        <dbReference type="ARBA" id="ARBA00022448"/>
    </source>
</evidence>
<evidence type="ECO:0000256" key="9">
    <source>
        <dbReference type="SAM" id="Phobius"/>
    </source>
</evidence>